<dbReference type="KEGG" id="many:MANY_48310"/>
<reference evidence="2 3" key="1">
    <citation type="journal article" date="2019" name="Emerg. Microbes Infect.">
        <title>Comprehensive subspecies identification of 175 nontuberculous mycobacteria species based on 7547 genomic profiles.</title>
        <authorList>
            <person name="Matsumoto Y."/>
            <person name="Kinjo T."/>
            <person name="Motooka D."/>
            <person name="Nabeya D."/>
            <person name="Jung N."/>
            <person name="Uechi K."/>
            <person name="Horii T."/>
            <person name="Iida T."/>
            <person name="Fujita J."/>
            <person name="Nakamura S."/>
        </authorList>
    </citation>
    <scope>NUCLEOTIDE SEQUENCE [LARGE SCALE GENOMIC DNA]</scope>
    <source>
        <strain evidence="2 3">JCM 30275</strain>
    </source>
</reference>
<evidence type="ECO:0000313" key="2">
    <source>
        <dbReference type="EMBL" id="BBZ79494.1"/>
    </source>
</evidence>
<dbReference type="EMBL" id="AP022620">
    <property type="protein sequence ID" value="BBZ79494.1"/>
    <property type="molecule type" value="Genomic_DNA"/>
</dbReference>
<keyword evidence="3" id="KW-1185">Reference proteome</keyword>
<sequence>MRTGGRVASVGALMCAVVLGGAPVAHAEGDILSGTYDVMGPNNKLDTWTITPQCSQVSIGCESDVHSSTIDGQAYYRGGHTWVMTLRGLVPVCPDKSTTKGIMQFVWNAQTLDGQLNVVQQGVCQMTRPGQEQIPITLVKSGG</sequence>
<name>A0A6N4WHG7_9MYCO</name>
<organism evidence="2 3">
    <name type="scientific">Mycolicibacterium anyangense</name>
    <dbReference type="NCBI Taxonomy" id="1431246"/>
    <lineage>
        <taxon>Bacteria</taxon>
        <taxon>Bacillati</taxon>
        <taxon>Actinomycetota</taxon>
        <taxon>Actinomycetes</taxon>
        <taxon>Mycobacteriales</taxon>
        <taxon>Mycobacteriaceae</taxon>
        <taxon>Mycolicibacterium</taxon>
    </lineage>
</organism>
<proteinExistence type="predicted"/>
<accession>A0A6N4WHG7</accession>
<dbReference type="Proteomes" id="UP000467249">
    <property type="component" value="Chromosome"/>
</dbReference>
<dbReference type="RefSeq" id="WP_163806742.1">
    <property type="nucleotide sequence ID" value="NZ_AP022620.1"/>
</dbReference>
<evidence type="ECO:0000313" key="3">
    <source>
        <dbReference type="Proteomes" id="UP000467249"/>
    </source>
</evidence>
<feature type="chain" id="PRO_5026685775" description="Secreted protein" evidence="1">
    <location>
        <begin position="28"/>
        <end position="143"/>
    </location>
</feature>
<protein>
    <recommendedName>
        <fullName evidence="4">Secreted protein</fullName>
    </recommendedName>
</protein>
<feature type="signal peptide" evidence="1">
    <location>
        <begin position="1"/>
        <end position="27"/>
    </location>
</feature>
<gene>
    <name evidence="2" type="ORF">MANY_48310</name>
</gene>
<keyword evidence="1" id="KW-0732">Signal</keyword>
<evidence type="ECO:0008006" key="4">
    <source>
        <dbReference type="Google" id="ProtNLM"/>
    </source>
</evidence>
<dbReference type="AlphaFoldDB" id="A0A6N4WHG7"/>
<evidence type="ECO:0000256" key="1">
    <source>
        <dbReference type="SAM" id="SignalP"/>
    </source>
</evidence>